<dbReference type="EMBL" id="BGZK01001312">
    <property type="protein sequence ID" value="GBP76970.1"/>
    <property type="molecule type" value="Genomic_DNA"/>
</dbReference>
<keyword evidence="2" id="KW-1185">Reference proteome</keyword>
<evidence type="ECO:0000313" key="1">
    <source>
        <dbReference type="EMBL" id="GBP76970.1"/>
    </source>
</evidence>
<proteinExistence type="predicted"/>
<gene>
    <name evidence="1" type="ORF">EVAR_63317_1</name>
</gene>
<protein>
    <submittedName>
        <fullName evidence="1">Uncharacterized protein</fullName>
    </submittedName>
</protein>
<accession>A0A4C1YPB9</accession>
<organism evidence="1 2">
    <name type="scientific">Eumeta variegata</name>
    <name type="common">Bagworm moth</name>
    <name type="synonym">Eumeta japonica</name>
    <dbReference type="NCBI Taxonomy" id="151549"/>
    <lineage>
        <taxon>Eukaryota</taxon>
        <taxon>Metazoa</taxon>
        <taxon>Ecdysozoa</taxon>
        <taxon>Arthropoda</taxon>
        <taxon>Hexapoda</taxon>
        <taxon>Insecta</taxon>
        <taxon>Pterygota</taxon>
        <taxon>Neoptera</taxon>
        <taxon>Endopterygota</taxon>
        <taxon>Lepidoptera</taxon>
        <taxon>Glossata</taxon>
        <taxon>Ditrysia</taxon>
        <taxon>Tineoidea</taxon>
        <taxon>Psychidae</taxon>
        <taxon>Oiketicinae</taxon>
        <taxon>Eumeta</taxon>
    </lineage>
</organism>
<reference evidence="1 2" key="1">
    <citation type="journal article" date="2019" name="Commun. Biol.">
        <title>The bagworm genome reveals a unique fibroin gene that provides high tensile strength.</title>
        <authorList>
            <person name="Kono N."/>
            <person name="Nakamura H."/>
            <person name="Ohtoshi R."/>
            <person name="Tomita M."/>
            <person name="Numata K."/>
            <person name="Arakawa K."/>
        </authorList>
    </citation>
    <scope>NUCLEOTIDE SEQUENCE [LARGE SCALE GENOMIC DNA]</scope>
</reference>
<dbReference type="Proteomes" id="UP000299102">
    <property type="component" value="Unassembled WGS sequence"/>
</dbReference>
<evidence type="ECO:0000313" key="2">
    <source>
        <dbReference type="Proteomes" id="UP000299102"/>
    </source>
</evidence>
<sequence>MVNSRSPLETWTRDKMALKAKIHLVLLPADGRRKKIRHRYWRKRRRGRHGSPDFFFRTNADDPVRVFQEVFETKRGNLRSRYCFGVRRAPRRTRTYVTVYQTRHRTSEILRRIQYESH</sequence>
<name>A0A4C1YPB9_EUMVA</name>
<dbReference type="AlphaFoldDB" id="A0A4C1YPB9"/>
<comment type="caution">
    <text evidence="1">The sequence shown here is derived from an EMBL/GenBank/DDBJ whole genome shotgun (WGS) entry which is preliminary data.</text>
</comment>